<keyword evidence="6 7" id="KW-0472">Membrane</keyword>
<dbReference type="PANTHER" id="PTHR30509:SF9">
    <property type="entry name" value="MULTIDRUG RESISTANCE PROTEIN MDTO"/>
    <property type="match status" value="1"/>
</dbReference>
<evidence type="ECO:0000256" key="4">
    <source>
        <dbReference type="ARBA" id="ARBA00022692"/>
    </source>
</evidence>
<evidence type="ECO:0000256" key="5">
    <source>
        <dbReference type="ARBA" id="ARBA00022989"/>
    </source>
</evidence>
<keyword evidence="9" id="KW-1185">Reference proteome</keyword>
<comment type="caution">
    <text evidence="8">The sequence shown here is derived from an EMBL/GenBank/DDBJ whole genome shotgun (WGS) entry which is preliminary data.</text>
</comment>
<keyword evidence="3" id="KW-1003">Cell membrane</keyword>
<feature type="transmembrane region" description="Helical" evidence="7">
    <location>
        <begin position="69"/>
        <end position="90"/>
    </location>
</feature>
<gene>
    <name evidence="8" type="ORF">QO011_006383</name>
</gene>
<feature type="transmembrane region" description="Helical" evidence="7">
    <location>
        <begin position="44"/>
        <end position="62"/>
    </location>
</feature>
<proteinExistence type="predicted"/>
<feature type="transmembrane region" description="Helical" evidence="7">
    <location>
        <begin position="20"/>
        <end position="38"/>
    </location>
</feature>
<protein>
    <submittedName>
        <fullName evidence="8">Membrane protein YccC</fullName>
    </submittedName>
</protein>
<dbReference type="Pfam" id="PF04632">
    <property type="entry name" value="FUSC"/>
    <property type="match status" value="1"/>
</dbReference>
<dbReference type="RefSeq" id="WP_307281494.1">
    <property type="nucleotide sequence ID" value="NZ_JAUSVX010000016.1"/>
</dbReference>
<reference evidence="8 9" key="1">
    <citation type="submission" date="2023-07" db="EMBL/GenBank/DDBJ databases">
        <title>Genomic Encyclopedia of Type Strains, Phase IV (KMG-IV): sequencing the most valuable type-strain genomes for metagenomic binning, comparative biology and taxonomic classification.</title>
        <authorList>
            <person name="Goeker M."/>
        </authorList>
    </citation>
    <scope>NUCLEOTIDE SEQUENCE [LARGE SCALE GENOMIC DNA]</scope>
    <source>
        <strain evidence="8 9">DSM 19619</strain>
    </source>
</reference>
<evidence type="ECO:0000256" key="6">
    <source>
        <dbReference type="ARBA" id="ARBA00023136"/>
    </source>
</evidence>
<sequence length="370" mass="38776">MLGVPWLLMQLQPRKAEVRLALRVTLAAVLALVIANLVGLPQSSWAAITAVIVTQASLGASLKAAGDRAAGTLAGAMWGAAVAALLPVHGPPPDREIAMVVALAPTAFLAAVRPSFRIAPITALIVLLPTGQVTGSPLIYALERVVEIMLGIGTGIAVALLVLPSRAHALLLASAAKVVELNAELMTALVEGLVAGEGRPGLTAIHARIRAALKQVETVADEAARERRGHFTGRADPEPLLRTLYRLRHDLVMIGRAASRPLPGEVATALTPRLTALRDASVALLQGTAEALRRADEPPGTEAFEASLKAYVAEMDALRAGGRTRDLASEDVGALYALRFSFEQLALDLRDLVARAGDHAAPALTPRERP</sequence>
<evidence type="ECO:0000256" key="3">
    <source>
        <dbReference type="ARBA" id="ARBA00022475"/>
    </source>
</evidence>
<keyword evidence="4 7" id="KW-0812">Transmembrane</keyword>
<keyword evidence="5 7" id="KW-1133">Transmembrane helix</keyword>
<dbReference type="InterPro" id="IPR006726">
    <property type="entry name" value="PHBA_efflux_AaeB/fusaric-R"/>
</dbReference>
<feature type="transmembrane region" description="Helical" evidence="7">
    <location>
        <begin position="145"/>
        <end position="163"/>
    </location>
</feature>
<name>A0ABU0JGC6_9HYPH</name>
<accession>A0ABU0JGC6</accession>
<keyword evidence="2" id="KW-0813">Transport</keyword>
<evidence type="ECO:0000256" key="7">
    <source>
        <dbReference type="SAM" id="Phobius"/>
    </source>
</evidence>
<dbReference type="Proteomes" id="UP001242480">
    <property type="component" value="Unassembled WGS sequence"/>
</dbReference>
<organism evidence="8 9">
    <name type="scientific">Labrys wisconsinensis</name>
    <dbReference type="NCBI Taxonomy" id="425677"/>
    <lineage>
        <taxon>Bacteria</taxon>
        <taxon>Pseudomonadati</taxon>
        <taxon>Pseudomonadota</taxon>
        <taxon>Alphaproteobacteria</taxon>
        <taxon>Hyphomicrobiales</taxon>
        <taxon>Xanthobacteraceae</taxon>
        <taxon>Labrys</taxon>
    </lineage>
</organism>
<evidence type="ECO:0000256" key="2">
    <source>
        <dbReference type="ARBA" id="ARBA00022448"/>
    </source>
</evidence>
<evidence type="ECO:0000313" key="9">
    <source>
        <dbReference type="Proteomes" id="UP001242480"/>
    </source>
</evidence>
<comment type="subcellular location">
    <subcellularLocation>
        <location evidence="1">Cell membrane</location>
        <topology evidence="1">Multi-pass membrane protein</topology>
    </subcellularLocation>
</comment>
<evidence type="ECO:0000313" key="8">
    <source>
        <dbReference type="EMBL" id="MDQ0473347.1"/>
    </source>
</evidence>
<dbReference type="PANTHER" id="PTHR30509">
    <property type="entry name" value="P-HYDROXYBENZOIC ACID EFFLUX PUMP SUBUNIT-RELATED"/>
    <property type="match status" value="1"/>
</dbReference>
<dbReference type="EMBL" id="JAUSVX010000016">
    <property type="protein sequence ID" value="MDQ0473347.1"/>
    <property type="molecule type" value="Genomic_DNA"/>
</dbReference>
<evidence type="ECO:0000256" key="1">
    <source>
        <dbReference type="ARBA" id="ARBA00004651"/>
    </source>
</evidence>